<evidence type="ECO:0000259" key="3">
    <source>
        <dbReference type="Pfam" id="PF01557"/>
    </source>
</evidence>
<accession>A0ABU0ZC72</accession>
<dbReference type="SUPFAM" id="SSF56529">
    <property type="entry name" value="FAH"/>
    <property type="match status" value="1"/>
</dbReference>
<reference evidence="4 5" key="1">
    <citation type="submission" date="2023-08" db="EMBL/GenBank/DDBJ databases">
        <title>Phytohabitans sansha sp. nov., isolated from marine sediment.</title>
        <authorList>
            <person name="Zhao Y."/>
            <person name="Yi K."/>
        </authorList>
    </citation>
    <scope>NUCLEOTIDE SEQUENCE [LARGE SCALE GENOMIC DNA]</scope>
    <source>
        <strain evidence="4 5">ZYX-F-186</strain>
    </source>
</reference>
<dbReference type="GO" id="GO:0016787">
    <property type="term" value="F:hydrolase activity"/>
    <property type="evidence" value="ECO:0007669"/>
    <property type="project" value="UniProtKB-KW"/>
</dbReference>
<dbReference type="RefSeq" id="WP_308711916.1">
    <property type="nucleotide sequence ID" value="NZ_JAVHUY010000007.1"/>
</dbReference>
<sequence length="276" mass="29878">MRLVNDSGRLALVVGDRVADVKQASKGRFSPDPDAVFPRWTEFREWAATVTSGTKPLADVNLKAPVPQPRQLFAVGLNYRAHAEETDTATPDEPLVFAKFPSCLTGPDADITVAGRSIDWEAELVVVMAVGGRGIPAERAWDCVAGLTVGQDLSERVDQARGPVPQWSMAKSHEKFGPTGPTLVTPDEVDNPAKLEIRCTIGGEVVQQGNTAQMIHPVPQLIEWISHRVKLFPGDLIFTGTPAGVGMGRNPPRYLCPGDVLVTEIGGLGRIEQRFR</sequence>
<evidence type="ECO:0000313" key="5">
    <source>
        <dbReference type="Proteomes" id="UP001230908"/>
    </source>
</evidence>
<dbReference type="PANTHER" id="PTHR42796:SF4">
    <property type="entry name" value="FUMARYLACETOACETATE HYDROLASE DOMAIN-CONTAINING PROTEIN 2A"/>
    <property type="match status" value="1"/>
</dbReference>
<dbReference type="InterPro" id="IPR036663">
    <property type="entry name" value="Fumarylacetoacetase_C_sf"/>
</dbReference>
<keyword evidence="2" id="KW-0479">Metal-binding</keyword>
<dbReference type="Gene3D" id="3.90.850.10">
    <property type="entry name" value="Fumarylacetoacetase-like, C-terminal domain"/>
    <property type="match status" value="1"/>
</dbReference>
<dbReference type="InterPro" id="IPR011234">
    <property type="entry name" value="Fumarylacetoacetase-like_C"/>
</dbReference>
<evidence type="ECO:0000256" key="1">
    <source>
        <dbReference type="ARBA" id="ARBA00010211"/>
    </source>
</evidence>
<dbReference type="PANTHER" id="PTHR42796">
    <property type="entry name" value="FUMARYLACETOACETATE HYDROLASE DOMAIN-CONTAINING PROTEIN 2A-RELATED"/>
    <property type="match status" value="1"/>
</dbReference>
<proteinExistence type="inferred from homology"/>
<dbReference type="EMBL" id="JAVHUY010000007">
    <property type="protein sequence ID" value="MDQ7904645.1"/>
    <property type="molecule type" value="Genomic_DNA"/>
</dbReference>
<feature type="domain" description="Fumarylacetoacetase-like C-terminal" evidence="3">
    <location>
        <begin position="72"/>
        <end position="275"/>
    </location>
</feature>
<dbReference type="Proteomes" id="UP001230908">
    <property type="component" value="Unassembled WGS sequence"/>
</dbReference>
<comment type="similarity">
    <text evidence="1">Belongs to the FAH family.</text>
</comment>
<protein>
    <submittedName>
        <fullName evidence="4">Fumarylacetoacetate hydrolase family protein</fullName>
    </submittedName>
</protein>
<comment type="caution">
    <text evidence="4">The sequence shown here is derived from an EMBL/GenBank/DDBJ whole genome shotgun (WGS) entry which is preliminary data.</text>
</comment>
<evidence type="ECO:0000256" key="2">
    <source>
        <dbReference type="ARBA" id="ARBA00022723"/>
    </source>
</evidence>
<gene>
    <name evidence="4" type="ORF">RB614_08930</name>
</gene>
<organism evidence="4 5">
    <name type="scientific">Phytohabitans maris</name>
    <dbReference type="NCBI Taxonomy" id="3071409"/>
    <lineage>
        <taxon>Bacteria</taxon>
        <taxon>Bacillati</taxon>
        <taxon>Actinomycetota</taxon>
        <taxon>Actinomycetes</taxon>
        <taxon>Micromonosporales</taxon>
        <taxon>Micromonosporaceae</taxon>
    </lineage>
</organism>
<dbReference type="InterPro" id="IPR051121">
    <property type="entry name" value="FAH"/>
</dbReference>
<keyword evidence="4" id="KW-0378">Hydrolase</keyword>
<evidence type="ECO:0000313" key="4">
    <source>
        <dbReference type="EMBL" id="MDQ7904645.1"/>
    </source>
</evidence>
<dbReference type="Pfam" id="PF01557">
    <property type="entry name" value="FAA_hydrolase"/>
    <property type="match status" value="1"/>
</dbReference>
<keyword evidence="5" id="KW-1185">Reference proteome</keyword>
<name>A0ABU0ZC72_9ACTN</name>